<dbReference type="EMBL" id="LIAE01006433">
    <property type="protein sequence ID" value="PAV89704.1"/>
    <property type="molecule type" value="Genomic_DNA"/>
</dbReference>
<feature type="domain" description="Piwi" evidence="1">
    <location>
        <begin position="509"/>
        <end position="802"/>
    </location>
</feature>
<dbReference type="InterPro" id="IPR003165">
    <property type="entry name" value="Piwi"/>
</dbReference>
<dbReference type="Pfam" id="PF02171">
    <property type="entry name" value="Piwi"/>
    <property type="match status" value="1"/>
</dbReference>
<dbReference type="SMART" id="SM00950">
    <property type="entry name" value="Piwi"/>
    <property type="match status" value="1"/>
</dbReference>
<dbReference type="AlphaFoldDB" id="A0A2A2LTX7"/>
<dbReference type="SUPFAM" id="SSF53098">
    <property type="entry name" value="Ribonuclease H-like"/>
    <property type="match status" value="1"/>
</dbReference>
<reference evidence="2 3" key="1">
    <citation type="journal article" date="2017" name="Curr. Biol.">
        <title>Genome architecture and evolution of a unichromosomal asexual nematode.</title>
        <authorList>
            <person name="Fradin H."/>
            <person name="Zegar C."/>
            <person name="Gutwein M."/>
            <person name="Lucas J."/>
            <person name="Kovtun M."/>
            <person name="Corcoran D."/>
            <person name="Baugh L.R."/>
            <person name="Kiontke K."/>
            <person name="Gunsalus K."/>
            <person name="Fitch D.H."/>
            <person name="Piano F."/>
        </authorList>
    </citation>
    <scope>NUCLEOTIDE SEQUENCE [LARGE SCALE GENOMIC DNA]</scope>
    <source>
        <strain evidence="2">PF1309</strain>
    </source>
</reference>
<protein>
    <recommendedName>
        <fullName evidence="1">Piwi domain-containing protein</fullName>
    </recommendedName>
</protein>
<accession>A0A2A2LTX7</accession>
<dbReference type="InterPro" id="IPR012337">
    <property type="entry name" value="RNaseH-like_sf"/>
</dbReference>
<dbReference type="PANTHER" id="PTHR22891">
    <property type="entry name" value="EUKARYOTIC TRANSLATION INITIATION FACTOR 2C"/>
    <property type="match status" value="1"/>
</dbReference>
<dbReference type="PROSITE" id="PS50822">
    <property type="entry name" value="PIWI"/>
    <property type="match status" value="1"/>
</dbReference>
<dbReference type="Gene3D" id="3.30.420.10">
    <property type="entry name" value="Ribonuclease H-like superfamily/Ribonuclease H"/>
    <property type="match status" value="1"/>
</dbReference>
<proteinExistence type="predicted"/>
<gene>
    <name evidence="2" type="ORF">WR25_01454</name>
</gene>
<dbReference type="STRING" id="2018661.A0A2A2LTX7"/>
<evidence type="ECO:0000313" key="2">
    <source>
        <dbReference type="EMBL" id="PAV89704.1"/>
    </source>
</evidence>
<evidence type="ECO:0000259" key="1">
    <source>
        <dbReference type="PROSITE" id="PS50822"/>
    </source>
</evidence>
<dbReference type="Gene3D" id="3.40.50.2300">
    <property type="match status" value="1"/>
</dbReference>
<name>A0A2A2LTX7_9BILA</name>
<dbReference type="InterPro" id="IPR036397">
    <property type="entry name" value="RNaseH_sf"/>
</dbReference>
<keyword evidence="3" id="KW-1185">Reference proteome</keyword>
<dbReference type="OrthoDB" id="10252740at2759"/>
<comment type="caution">
    <text evidence="2">The sequence shown here is derived from an EMBL/GenBank/DDBJ whole genome shotgun (WGS) entry which is preliminary data.</text>
</comment>
<dbReference type="Proteomes" id="UP000218231">
    <property type="component" value="Unassembled WGS sequence"/>
</dbReference>
<organism evidence="2 3">
    <name type="scientific">Diploscapter pachys</name>
    <dbReference type="NCBI Taxonomy" id="2018661"/>
    <lineage>
        <taxon>Eukaryota</taxon>
        <taxon>Metazoa</taxon>
        <taxon>Ecdysozoa</taxon>
        <taxon>Nematoda</taxon>
        <taxon>Chromadorea</taxon>
        <taxon>Rhabditida</taxon>
        <taxon>Rhabditina</taxon>
        <taxon>Rhabditomorpha</taxon>
        <taxon>Rhabditoidea</taxon>
        <taxon>Rhabditidae</taxon>
        <taxon>Diploscapter</taxon>
    </lineage>
</organism>
<dbReference type="GO" id="GO:0003676">
    <property type="term" value="F:nucleic acid binding"/>
    <property type="evidence" value="ECO:0007669"/>
    <property type="project" value="InterPro"/>
</dbReference>
<evidence type="ECO:0000313" key="3">
    <source>
        <dbReference type="Proteomes" id="UP000218231"/>
    </source>
</evidence>
<sequence length="802" mass="90532">MQKLSISDNFLPKKLAPAKNILEVRTVISNAREINLSSLVCHLYDVKTFLIFKEQKEFDLTASKGRESRALKKHVILHALSTSKVVTSTPISDGGAILITNAPIDQWISGTGGKINLETAALPQQIKSKISSENVESIRVEVSVRTDTSTVNITDLSGLGELVLGEHREDSRHITALATMQEASLNPNLISVGSNRIYTNVQDLPNAPGYVRATGLVKRVRLSLNDNGEWIMEILADSTERLMFKSMNLKEFLLRQLQFKGLAFGSEFNKCPNWKKVYSMVVDMTLNHGNRNHWFTSRGLTARSIGQIIDDQSMTVQSFDGQFDRKLPAVIERNREGKLIAHHIESLTITPYQAVPPEKSYGNAPSAPNIEERYNRTLRMTETAQIDGIAENPTLARQEFIIKALKNVKAYSRKHPTVLDAFRKQINDRDKSQWLIKNKFACPAKIDIIAVAHTCKKEDIEKSMKVLIDDGMRRGITVGATQYYPVANPTDLSTLAEKLGKMAEKQPNILLIFVDSKTNATSHSFLKLYERLYMIRTQQFTTEVVKKSEDQWITRLNILMKMNIKMGGVNVNVFPQLPKLDDWMKQKETLILSYDVSHPVPAKRMQQNNAKATKPSVVGFSGNYGRHIDGFVGDFAFQHPRVEQVDDSLLKTRFANMLAHFQKNHGKLPKRVVIIRDGVSEGQYLMVIRDELRALEEGWKLHQQKTKGKLPFPPTAVFIGTKRNGIRLFVKDSNGMIRNVTAGTFAQSGVVRPNLNDWVMVAAKPIKGTAQPVTFQPIYDKIGMDNDERQDLMYYLCFLHQV</sequence>